<dbReference type="Gene3D" id="3.50.50.60">
    <property type="entry name" value="FAD/NAD(P)-binding domain"/>
    <property type="match status" value="3"/>
</dbReference>
<keyword evidence="2 6" id="KW-0285">Flavoprotein</keyword>
<keyword evidence="4" id="KW-0521">NADP</keyword>
<dbReference type="Pfam" id="PF00743">
    <property type="entry name" value="FMO-like"/>
    <property type="match status" value="2"/>
</dbReference>
<comment type="similarity">
    <text evidence="1 6">Belongs to the FMO family.</text>
</comment>
<dbReference type="EMBL" id="CM017324">
    <property type="protein sequence ID" value="KAE8038704.1"/>
    <property type="molecule type" value="Genomic_DNA"/>
</dbReference>
<evidence type="ECO:0000313" key="8">
    <source>
        <dbReference type="Proteomes" id="UP000327013"/>
    </source>
</evidence>
<sequence length="512" mass="59191">MYEQSLKVAVIGAGMAGLLTARELKREAHRVIVFEKSISLGGTWVYDPLVETDPLGLDPAREIVHSSLYRSLRVNLPRRLMGFLDYPFSLKEGGDPREFPGHEEVLRYLEDFARDFGLVELIRFGHEVVRVERANEVSHEWVVESRTRGSESEMEEEAFEAVVVCMDIWPGMQVHSHNYRTPEPFQNQIVVLIGNGPSAHDILREISYVAKEVHQALRASDVHFKKLENRNNIWQHSVIKCATEDGKVVFQDGSFVYADVIIHCTGFKYHFPFLRTNGVVSVDDNCVGPLYKHFDYENWLVTQLGLPPLEEWREEMYFYALKKITSHDDDEYWDTWEANYPAREIVHSSLYRSLRVNLPRFGHKVVRVERVNEVSHKWVVESRIRGSESEEMEEEAFEAVVVCMDIWPGMEVHSHNYRTPEPFQNQIVVLIGNGPSAHDILREISYVAKEVHQALRASDVHFKKLENRNNIWQHSVIKCATEDGKVVFQDGSFVYADVIIHCTGYCHKCDFN</sequence>
<evidence type="ECO:0000256" key="1">
    <source>
        <dbReference type="ARBA" id="ARBA00009183"/>
    </source>
</evidence>
<dbReference type="PANTHER" id="PTHR23023">
    <property type="entry name" value="DIMETHYLANILINE MONOOXYGENASE"/>
    <property type="match status" value="1"/>
</dbReference>
<proteinExistence type="inferred from homology"/>
<dbReference type="InterPro" id="IPR050346">
    <property type="entry name" value="FMO-like"/>
</dbReference>
<dbReference type="InterPro" id="IPR036188">
    <property type="entry name" value="FAD/NAD-bd_sf"/>
</dbReference>
<gene>
    <name evidence="7" type="ORF">FH972_011183</name>
</gene>
<organism evidence="7 8">
    <name type="scientific">Carpinus fangiana</name>
    <dbReference type="NCBI Taxonomy" id="176857"/>
    <lineage>
        <taxon>Eukaryota</taxon>
        <taxon>Viridiplantae</taxon>
        <taxon>Streptophyta</taxon>
        <taxon>Embryophyta</taxon>
        <taxon>Tracheophyta</taxon>
        <taxon>Spermatophyta</taxon>
        <taxon>Magnoliopsida</taxon>
        <taxon>eudicotyledons</taxon>
        <taxon>Gunneridae</taxon>
        <taxon>Pentapetalae</taxon>
        <taxon>rosids</taxon>
        <taxon>fabids</taxon>
        <taxon>Fagales</taxon>
        <taxon>Betulaceae</taxon>
        <taxon>Carpinus</taxon>
    </lineage>
</organism>
<keyword evidence="6" id="KW-0503">Monooxygenase</keyword>
<dbReference type="Proteomes" id="UP000327013">
    <property type="component" value="Chromosome 4"/>
</dbReference>
<evidence type="ECO:0000256" key="2">
    <source>
        <dbReference type="ARBA" id="ARBA00022630"/>
    </source>
</evidence>
<dbReference type="AlphaFoldDB" id="A0A660KSD6"/>
<dbReference type="GO" id="GO:0050660">
    <property type="term" value="F:flavin adenine dinucleotide binding"/>
    <property type="evidence" value="ECO:0007669"/>
    <property type="project" value="InterPro"/>
</dbReference>
<reference evidence="7 8" key="1">
    <citation type="submission" date="2019-06" db="EMBL/GenBank/DDBJ databases">
        <title>A chromosomal-level reference genome of Carpinus fangiana (Coryloideae, Betulaceae).</title>
        <authorList>
            <person name="Yang X."/>
            <person name="Wang Z."/>
            <person name="Zhang L."/>
            <person name="Hao G."/>
            <person name="Liu J."/>
            <person name="Yang Y."/>
        </authorList>
    </citation>
    <scope>NUCLEOTIDE SEQUENCE [LARGE SCALE GENOMIC DNA]</scope>
    <source>
        <strain evidence="7">Cfa_2016G</strain>
        <tissue evidence="7">Leaf</tissue>
    </source>
</reference>
<dbReference type="OrthoDB" id="66881at2759"/>
<evidence type="ECO:0000256" key="6">
    <source>
        <dbReference type="RuleBase" id="RU361177"/>
    </source>
</evidence>
<evidence type="ECO:0000256" key="4">
    <source>
        <dbReference type="ARBA" id="ARBA00022857"/>
    </source>
</evidence>
<protein>
    <recommendedName>
        <fullName evidence="6">Flavin-containing monooxygenase</fullName>
        <ecNumber evidence="6">1.-.-.-</ecNumber>
    </recommendedName>
</protein>
<name>A0A660KSD6_9ROSI</name>
<dbReference type="EC" id="1.-.-.-" evidence="6"/>
<evidence type="ECO:0000313" key="7">
    <source>
        <dbReference type="EMBL" id="KAE8038704.1"/>
    </source>
</evidence>
<evidence type="ECO:0000256" key="3">
    <source>
        <dbReference type="ARBA" id="ARBA00022827"/>
    </source>
</evidence>
<dbReference type="SUPFAM" id="SSF51905">
    <property type="entry name" value="FAD/NAD(P)-binding domain"/>
    <property type="match status" value="2"/>
</dbReference>
<dbReference type="InterPro" id="IPR020946">
    <property type="entry name" value="Flavin_mOase-like"/>
</dbReference>
<keyword evidence="3 6" id="KW-0274">FAD</keyword>
<keyword evidence="5 6" id="KW-0560">Oxidoreductase</keyword>
<dbReference type="PRINTS" id="PR00370">
    <property type="entry name" value="FMOXYGENASE"/>
</dbReference>
<dbReference type="GO" id="GO:0050661">
    <property type="term" value="F:NADP binding"/>
    <property type="evidence" value="ECO:0007669"/>
    <property type="project" value="InterPro"/>
</dbReference>
<keyword evidence="8" id="KW-1185">Reference proteome</keyword>
<dbReference type="InterPro" id="IPR000960">
    <property type="entry name" value="Flavin_mOase"/>
</dbReference>
<comment type="cofactor">
    <cofactor evidence="6">
        <name>FAD</name>
        <dbReference type="ChEBI" id="CHEBI:57692"/>
    </cofactor>
</comment>
<accession>A0A660KSD6</accession>
<evidence type="ECO:0000256" key="5">
    <source>
        <dbReference type="ARBA" id="ARBA00023002"/>
    </source>
</evidence>
<dbReference type="GO" id="GO:0004499">
    <property type="term" value="F:N,N-dimethylaniline monooxygenase activity"/>
    <property type="evidence" value="ECO:0007669"/>
    <property type="project" value="InterPro"/>
</dbReference>